<accession>A0A0F9NDB3</accession>
<organism evidence="2">
    <name type="scientific">marine sediment metagenome</name>
    <dbReference type="NCBI Taxonomy" id="412755"/>
    <lineage>
        <taxon>unclassified sequences</taxon>
        <taxon>metagenomes</taxon>
        <taxon>ecological metagenomes</taxon>
    </lineage>
</organism>
<gene>
    <name evidence="2" type="ORF">LCGC14_0965520</name>
</gene>
<dbReference type="AlphaFoldDB" id="A0A0F9NDB3"/>
<protein>
    <recommendedName>
        <fullName evidence="3">Methyltransferase type 11 domain-containing protein</fullName>
    </recommendedName>
</protein>
<keyword evidence="1" id="KW-1133">Transmembrane helix</keyword>
<evidence type="ECO:0000256" key="1">
    <source>
        <dbReference type="SAM" id="Phobius"/>
    </source>
</evidence>
<keyword evidence="1" id="KW-0812">Transmembrane</keyword>
<comment type="caution">
    <text evidence="2">The sequence shown here is derived from an EMBL/GenBank/DDBJ whole genome shotgun (WGS) entry which is preliminary data.</text>
</comment>
<feature type="transmembrane region" description="Helical" evidence="1">
    <location>
        <begin position="68"/>
        <end position="87"/>
    </location>
</feature>
<dbReference type="EMBL" id="LAZR01003517">
    <property type="protein sequence ID" value="KKN17465.1"/>
    <property type="molecule type" value="Genomic_DNA"/>
</dbReference>
<keyword evidence="1" id="KW-0472">Membrane</keyword>
<dbReference type="SUPFAM" id="SSF53335">
    <property type="entry name" value="S-adenosyl-L-methionine-dependent methyltransferases"/>
    <property type="match status" value="1"/>
</dbReference>
<evidence type="ECO:0008006" key="3">
    <source>
        <dbReference type="Google" id="ProtNLM"/>
    </source>
</evidence>
<evidence type="ECO:0000313" key="2">
    <source>
        <dbReference type="EMBL" id="KKN17465.1"/>
    </source>
</evidence>
<dbReference type="InterPro" id="IPR029063">
    <property type="entry name" value="SAM-dependent_MTases_sf"/>
</dbReference>
<name>A0A0F9NDB3_9ZZZZ</name>
<dbReference type="Gene3D" id="3.40.50.150">
    <property type="entry name" value="Vaccinia Virus protein VP39"/>
    <property type="match status" value="1"/>
</dbReference>
<proteinExistence type="predicted"/>
<sequence>MIEIAKSKAIKKNVEKNVDFYALPVEKLKRILNIKYDGIYSSFGTLNLVLNLTDLAKTLKNVMLPSSYFIVSVMNKYCLFEIFYFLIQGKLRQAFRRFSKDFVPVRIIPKTPSLNCYYYTPTYFYSHFKKYFSLIEFYALPFLFQAPYIDTIPAFVRKLLYKLLFLDKKLSKIFPFNRLGDHFIIVMKKRS</sequence>
<reference evidence="2" key="1">
    <citation type="journal article" date="2015" name="Nature">
        <title>Complex archaea that bridge the gap between prokaryotes and eukaryotes.</title>
        <authorList>
            <person name="Spang A."/>
            <person name="Saw J.H."/>
            <person name="Jorgensen S.L."/>
            <person name="Zaremba-Niedzwiedzka K."/>
            <person name="Martijn J."/>
            <person name="Lind A.E."/>
            <person name="van Eijk R."/>
            <person name="Schleper C."/>
            <person name="Guy L."/>
            <person name="Ettema T.J."/>
        </authorList>
    </citation>
    <scope>NUCLEOTIDE SEQUENCE</scope>
</reference>